<reference evidence="6 7" key="1">
    <citation type="journal article" date="2013" name="Antonie Van Leeuwenhoek">
        <title>Echinimonas agarilytica gen. nov., sp. nov., a new gammaproteobacterium isolated from the sea urchin Strongylocentrotus intermedius.</title>
        <authorList>
            <person name="Nedashkovskaya O.I."/>
            <person name="Stenkova A.M."/>
            <person name="Zhukova N.V."/>
            <person name="Van Trappen S."/>
            <person name="Lee J.S."/>
            <person name="Kim S.B."/>
        </authorList>
    </citation>
    <scope>NUCLEOTIDE SEQUENCE [LARGE SCALE GENOMIC DNA]</scope>
    <source>
        <strain evidence="6 7">KMM 6351</strain>
    </source>
</reference>
<dbReference type="SUPFAM" id="SSF52402">
    <property type="entry name" value="Adenine nucleotide alpha hydrolases-like"/>
    <property type="match status" value="2"/>
</dbReference>
<evidence type="ECO:0000256" key="1">
    <source>
        <dbReference type="ARBA" id="ARBA00004496"/>
    </source>
</evidence>
<evidence type="ECO:0000256" key="3">
    <source>
        <dbReference type="ARBA" id="ARBA00022490"/>
    </source>
</evidence>
<dbReference type="Pfam" id="PF00582">
    <property type="entry name" value="Usp"/>
    <property type="match status" value="2"/>
</dbReference>
<dbReference type="EMBL" id="JAMQGP010000009">
    <property type="protein sequence ID" value="MCM2681194.1"/>
    <property type="molecule type" value="Genomic_DNA"/>
</dbReference>
<dbReference type="InterPro" id="IPR006016">
    <property type="entry name" value="UspA"/>
</dbReference>
<proteinExistence type="inferred from homology"/>
<protein>
    <submittedName>
        <fullName evidence="6">Universal stress protein UspE</fullName>
    </submittedName>
</protein>
<keyword evidence="7" id="KW-1185">Reference proteome</keyword>
<feature type="domain" description="UspA" evidence="5">
    <location>
        <begin position="4"/>
        <end position="145"/>
    </location>
</feature>
<dbReference type="Gene3D" id="3.40.50.12370">
    <property type="match status" value="1"/>
</dbReference>
<dbReference type="InterPro" id="IPR006015">
    <property type="entry name" value="Universal_stress_UspA"/>
</dbReference>
<comment type="caution">
    <text evidence="6">The sequence shown here is derived from an EMBL/GenBank/DDBJ whole genome shotgun (WGS) entry which is preliminary data.</text>
</comment>
<dbReference type="AlphaFoldDB" id="A0AA41WBW0"/>
<dbReference type="RefSeq" id="WP_251262678.1">
    <property type="nucleotide sequence ID" value="NZ_JAMQGP010000009.1"/>
</dbReference>
<keyword evidence="3" id="KW-0963">Cytoplasm</keyword>
<evidence type="ECO:0000256" key="4">
    <source>
        <dbReference type="ARBA" id="ARBA00037131"/>
    </source>
</evidence>
<name>A0AA41WBW0_9GAMM</name>
<dbReference type="GO" id="GO:0005737">
    <property type="term" value="C:cytoplasm"/>
    <property type="evidence" value="ECO:0007669"/>
    <property type="project" value="UniProtKB-SubCell"/>
</dbReference>
<gene>
    <name evidence="6" type="primary">uspE</name>
    <name evidence="6" type="ORF">NAF29_16220</name>
</gene>
<sequence>MNKYKRLLVVIDPTTDHQPALTRAVHLASKTGAEIHALMCIYDFSYEMTTMLSVQEREVMREAVISSRSEWLENVLEAHKVPVTATTHVEWHNRPFEAVIRYGLEHSMNLIIKATRSHDSLKSVIFTPTDWHLLRKAPMPVLLVKEHEWPEHGNVIAAIDAGNDDDSHKGLNQEIISKAQSVAALVQAEVHLVNSFPGTPLNIAVEIPDFDPDSYTEAVEKYHTTQVDLLGEEFGIAKTNRHVKEGLPEDVIPSIARNVDAELVVMGTIGRTGISAALIGNTAEHVIDQLNCDVLAIKPTEFDCPIAID</sequence>
<dbReference type="PANTHER" id="PTHR47892">
    <property type="entry name" value="UNIVERSAL STRESS PROTEIN E"/>
    <property type="match status" value="1"/>
</dbReference>
<evidence type="ECO:0000313" key="7">
    <source>
        <dbReference type="Proteomes" id="UP001165393"/>
    </source>
</evidence>
<comment type="subcellular location">
    <subcellularLocation>
        <location evidence="1">Cytoplasm</location>
    </subcellularLocation>
</comment>
<feature type="domain" description="UspA" evidence="5">
    <location>
        <begin position="174"/>
        <end position="298"/>
    </location>
</feature>
<dbReference type="PANTHER" id="PTHR47892:SF1">
    <property type="entry name" value="UNIVERSAL STRESS PROTEIN E"/>
    <property type="match status" value="1"/>
</dbReference>
<dbReference type="CDD" id="cd23660">
    <property type="entry name" value="USP-E_repeat2"/>
    <property type="match status" value="1"/>
</dbReference>
<comment type="similarity">
    <text evidence="2">Belongs to the universal stress protein A family.</text>
</comment>
<dbReference type="PRINTS" id="PR01438">
    <property type="entry name" value="UNVRSLSTRESS"/>
</dbReference>
<evidence type="ECO:0000256" key="2">
    <source>
        <dbReference type="ARBA" id="ARBA00008791"/>
    </source>
</evidence>
<evidence type="ECO:0000313" key="6">
    <source>
        <dbReference type="EMBL" id="MCM2681194.1"/>
    </source>
</evidence>
<organism evidence="6 7">
    <name type="scientific">Echinimonas agarilytica</name>
    <dbReference type="NCBI Taxonomy" id="1215918"/>
    <lineage>
        <taxon>Bacteria</taxon>
        <taxon>Pseudomonadati</taxon>
        <taxon>Pseudomonadota</taxon>
        <taxon>Gammaproteobacteria</taxon>
        <taxon>Alteromonadales</taxon>
        <taxon>Echinimonadaceae</taxon>
        <taxon>Echinimonas</taxon>
    </lineage>
</organism>
<comment type="function">
    <text evidence="4">Required for resistance to DNA-damaging agents.</text>
</comment>
<dbReference type="NCBIfam" id="NF008380">
    <property type="entry name" value="PRK11175.1"/>
    <property type="match status" value="1"/>
</dbReference>
<accession>A0AA41WBW0</accession>
<evidence type="ECO:0000259" key="5">
    <source>
        <dbReference type="Pfam" id="PF00582"/>
    </source>
</evidence>
<dbReference type="Proteomes" id="UP001165393">
    <property type="component" value="Unassembled WGS sequence"/>
</dbReference>